<keyword evidence="2" id="KW-1185">Reference proteome</keyword>
<proteinExistence type="predicted"/>
<accession>A0ACC1SEB0</accession>
<evidence type="ECO:0000313" key="2">
    <source>
        <dbReference type="Proteomes" id="UP001148629"/>
    </source>
</evidence>
<sequence>MGRRTCLEVTLYKGTFELIYQQRILCDEQEKEGKSVMRPGDQQLTGLSKIHLTAPDWSPSIVQLSYVEMICVPVSTRLRVGLEGLGVRPSAYIAPREAIALRRRVGPHLMMGSLANIEYKRAGSPTPKIGLSSQQAQCIVQDKPEQANVLQTSSSKPRFSTPYLNAIMHFTTIAAGAVALFASTAAAQPAARQAPVAYANLLVFNEAEHSQTPVRIPFGQLTSANYRITKLQLESVSVHIPDIPAPDVEDVVCQRYQDRYGVQPGSAEFSKGKPALVSTNPVEFGYVLCYVKSKSS</sequence>
<evidence type="ECO:0000313" key="1">
    <source>
        <dbReference type="EMBL" id="KAJ3537943.1"/>
    </source>
</evidence>
<name>A0ACC1SEB0_9HYPO</name>
<comment type="caution">
    <text evidence="1">The sequence shown here is derived from an EMBL/GenBank/DDBJ whole genome shotgun (WGS) entry which is preliminary data.</text>
</comment>
<reference evidence="1" key="1">
    <citation type="submission" date="2022-08" db="EMBL/GenBank/DDBJ databases">
        <title>Genome Sequence of Fusarium decemcellulare.</title>
        <authorList>
            <person name="Buettner E."/>
        </authorList>
    </citation>
    <scope>NUCLEOTIDE SEQUENCE</scope>
    <source>
        <strain evidence="1">Babe19</strain>
    </source>
</reference>
<protein>
    <submittedName>
        <fullName evidence="1">Uncharacterized protein</fullName>
    </submittedName>
</protein>
<gene>
    <name evidence="1" type="ORF">NM208_g6115</name>
</gene>
<dbReference type="Proteomes" id="UP001148629">
    <property type="component" value="Unassembled WGS sequence"/>
</dbReference>
<organism evidence="1 2">
    <name type="scientific">Fusarium decemcellulare</name>
    <dbReference type="NCBI Taxonomy" id="57161"/>
    <lineage>
        <taxon>Eukaryota</taxon>
        <taxon>Fungi</taxon>
        <taxon>Dikarya</taxon>
        <taxon>Ascomycota</taxon>
        <taxon>Pezizomycotina</taxon>
        <taxon>Sordariomycetes</taxon>
        <taxon>Hypocreomycetidae</taxon>
        <taxon>Hypocreales</taxon>
        <taxon>Nectriaceae</taxon>
        <taxon>Fusarium</taxon>
        <taxon>Fusarium decemcellulare species complex</taxon>
    </lineage>
</organism>
<dbReference type="EMBL" id="JANRMS010000550">
    <property type="protein sequence ID" value="KAJ3537943.1"/>
    <property type="molecule type" value="Genomic_DNA"/>
</dbReference>